<sequence>MNSILQNEYVQLSAQYLTVDFMIMALIIESKKILHKII</sequence>
<organism evidence="1 2">
    <name type="scientific">Cloacibacterium normanense</name>
    <dbReference type="NCBI Taxonomy" id="237258"/>
    <lineage>
        <taxon>Bacteria</taxon>
        <taxon>Pseudomonadati</taxon>
        <taxon>Bacteroidota</taxon>
        <taxon>Flavobacteriia</taxon>
        <taxon>Flavobacteriales</taxon>
        <taxon>Weeksellaceae</taxon>
    </lineage>
</organism>
<dbReference type="Proteomes" id="UP000095601">
    <property type="component" value="Unassembled WGS sequence"/>
</dbReference>
<dbReference type="EMBL" id="MKGI01000013">
    <property type="protein sequence ID" value="OEL11952.1"/>
    <property type="molecule type" value="Genomic_DNA"/>
</dbReference>
<comment type="caution">
    <text evidence="1">The sequence shown here is derived from an EMBL/GenBank/DDBJ whole genome shotgun (WGS) entry which is preliminary data.</text>
</comment>
<dbReference type="STRING" id="237258.SAMN04489756_12312"/>
<dbReference type="AlphaFoldDB" id="A0A1E5UGD7"/>
<evidence type="ECO:0000313" key="2">
    <source>
        <dbReference type="Proteomes" id="UP000095601"/>
    </source>
</evidence>
<evidence type="ECO:0000313" key="1">
    <source>
        <dbReference type="EMBL" id="OEL11952.1"/>
    </source>
</evidence>
<proteinExistence type="predicted"/>
<reference evidence="1 2" key="1">
    <citation type="submission" date="2016-09" db="EMBL/GenBank/DDBJ databases">
        <authorList>
            <person name="Capua I."/>
            <person name="De Benedictis P."/>
            <person name="Joannis T."/>
            <person name="Lombin L.H."/>
            <person name="Cattoli G."/>
        </authorList>
    </citation>
    <scope>NUCLEOTIDE SEQUENCE [LARGE SCALE GENOMIC DNA]</scope>
    <source>
        <strain evidence="1 2">NRS-1</strain>
    </source>
</reference>
<name>A0A1E5UGD7_9FLAO</name>
<protein>
    <submittedName>
        <fullName evidence="1">Uncharacterized protein</fullName>
    </submittedName>
</protein>
<keyword evidence="2" id="KW-1185">Reference proteome</keyword>
<gene>
    <name evidence="1" type="ORF">BHF72_1603</name>
</gene>
<accession>A0A1E5UGD7</accession>